<comment type="caution">
    <text evidence="2">The sequence shown here is derived from an EMBL/GenBank/DDBJ whole genome shotgun (WGS) entry which is preliminary data.</text>
</comment>
<accession>A0A941VZZ3</accession>
<evidence type="ECO:0000313" key="3">
    <source>
        <dbReference type="Proteomes" id="UP000722750"/>
    </source>
</evidence>
<evidence type="ECO:0000259" key="1">
    <source>
        <dbReference type="Pfam" id="PF01850"/>
    </source>
</evidence>
<sequence length="125" mass="13789">MNLVDSSGWLEFFADGPNARFFATPLKNVDELVVPTISIYEVFKSVSRQRDESAGLQAVAVMKQGQVIDLTTNISMIAAKLSLELSIPMADSIILATGSLYQATVWTQDADFKGIENVKYIKKKK</sequence>
<dbReference type="AlphaFoldDB" id="A0A941VZZ3"/>
<feature type="domain" description="PIN" evidence="1">
    <location>
        <begin position="3"/>
        <end position="115"/>
    </location>
</feature>
<name>A0A941VZZ3_9BACT</name>
<dbReference type="Proteomes" id="UP000722750">
    <property type="component" value="Unassembled WGS sequence"/>
</dbReference>
<gene>
    <name evidence="2" type="ORF">MAG551_00220</name>
</gene>
<dbReference type="InterPro" id="IPR029060">
    <property type="entry name" value="PIN-like_dom_sf"/>
</dbReference>
<evidence type="ECO:0000313" key="2">
    <source>
        <dbReference type="EMBL" id="MBS1257184.1"/>
    </source>
</evidence>
<dbReference type="Pfam" id="PF01850">
    <property type="entry name" value="PIN"/>
    <property type="match status" value="1"/>
</dbReference>
<dbReference type="InterPro" id="IPR002716">
    <property type="entry name" value="PIN_dom"/>
</dbReference>
<proteinExistence type="predicted"/>
<reference evidence="2" key="1">
    <citation type="journal article" date="2021" name="ISME J.">
        <title>Fine-scale metabolic discontinuity in a stratified prokaryote microbiome of a Red Sea deep halocline.</title>
        <authorList>
            <person name="Michoud G."/>
            <person name="Ngugi D.K."/>
            <person name="Barozzi A."/>
            <person name="Merlino G."/>
            <person name="Calleja M.L."/>
            <person name="Delgado-Huertas A."/>
            <person name="Moran X.A.G."/>
            <person name="Daffonchio D."/>
        </authorList>
    </citation>
    <scope>NUCLEOTIDE SEQUENCE</scope>
    <source>
        <strain evidence="2">SuakinDeep_MAG55_1</strain>
    </source>
</reference>
<dbReference type="EMBL" id="JAANXD010000013">
    <property type="protein sequence ID" value="MBS1257184.1"/>
    <property type="molecule type" value="Genomic_DNA"/>
</dbReference>
<dbReference type="Gene3D" id="3.40.50.1010">
    <property type="entry name" value="5'-nuclease"/>
    <property type="match status" value="1"/>
</dbReference>
<dbReference type="SUPFAM" id="SSF88723">
    <property type="entry name" value="PIN domain-like"/>
    <property type="match status" value="1"/>
</dbReference>
<protein>
    <recommendedName>
        <fullName evidence="1">PIN domain-containing protein</fullName>
    </recommendedName>
</protein>
<dbReference type="CDD" id="cd18686">
    <property type="entry name" value="PIN_VapC-like"/>
    <property type="match status" value="1"/>
</dbReference>
<organism evidence="2 3">
    <name type="scientific">Candidatus Scalindua arabica</name>
    <dbReference type="NCBI Taxonomy" id="1127984"/>
    <lineage>
        <taxon>Bacteria</taxon>
        <taxon>Pseudomonadati</taxon>
        <taxon>Planctomycetota</taxon>
        <taxon>Candidatus Brocadiia</taxon>
        <taxon>Candidatus Brocadiales</taxon>
        <taxon>Candidatus Scalinduaceae</taxon>
        <taxon>Candidatus Scalindua</taxon>
    </lineage>
</organism>